<dbReference type="AlphaFoldDB" id="A0A9W9Z439"/>
<name>A0A9W9Z439_9CNID</name>
<reference evidence="1" key="1">
    <citation type="submission" date="2023-01" db="EMBL/GenBank/DDBJ databases">
        <title>Genome assembly of the deep-sea coral Lophelia pertusa.</title>
        <authorList>
            <person name="Herrera S."/>
            <person name="Cordes E."/>
        </authorList>
    </citation>
    <scope>NUCLEOTIDE SEQUENCE</scope>
    <source>
        <strain evidence="1">USNM1676648</strain>
        <tissue evidence="1">Polyp</tissue>
    </source>
</reference>
<gene>
    <name evidence="1" type="ORF">OS493_012950</name>
</gene>
<organism evidence="1 2">
    <name type="scientific">Desmophyllum pertusum</name>
    <dbReference type="NCBI Taxonomy" id="174260"/>
    <lineage>
        <taxon>Eukaryota</taxon>
        <taxon>Metazoa</taxon>
        <taxon>Cnidaria</taxon>
        <taxon>Anthozoa</taxon>
        <taxon>Hexacorallia</taxon>
        <taxon>Scleractinia</taxon>
        <taxon>Caryophylliina</taxon>
        <taxon>Caryophylliidae</taxon>
        <taxon>Desmophyllum</taxon>
    </lineage>
</organism>
<dbReference type="Proteomes" id="UP001163046">
    <property type="component" value="Unassembled WGS sequence"/>
</dbReference>
<evidence type="ECO:0000313" key="1">
    <source>
        <dbReference type="EMBL" id="KAJ7373358.1"/>
    </source>
</evidence>
<accession>A0A9W9Z439</accession>
<proteinExistence type="predicted"/>
<evidence type="ECO:0000313" key="2">
    <source>
        <dbReference type="Proteomes" id="UP001163046"/>
    </source>
</evidence>
<dbReference type="EMBL" id="MU826831">
    <property type="protein sequence ID" value="KAJ7373358.1"/>
    <property type="molecule type" value="Genomic_DNA"/>
</dbReference>
<comment type="caution">
    <text evidence="1">The sequence shown here is derived from an EMBL/GenBank/DDBJ whole genome shotgun (WGS) entry which is preliminary data.</text>
</comment>
<sequence length="166" mass="18357">MKKPKKVNKQELLLSEKTKLELKRMCESGDWVEVPILLSQCLEEADSVKQCALLKKAGTVLQAASCTRLPSDSIYKCLAVLAELFVACDIKNPSRKIISSIFDSLPRGWSSKVLSSVVLNKICQARDILILGKDVPIRCDIDLISDMLECFTLGTDVLLCNGHFGN</sequence>
<keyword evidence="2" id="KW-1185">Reference proteome</keyword>
<protein>
    <submittedName>
        <fullName evidence="1">Uncharacterized protein</fullName>
    </submittedName>
</protein>